<proteinExistence type="predicted"/>
<accession>A0A383AC69</accession>
<sequence>MKARLGLLLTAVVACLILYSCMSQEQQEQVLQNSEPQAVDVTVNVGGDSRAERFLGTFDQISRLSLDIDRNYGNKRVLTDFPLVNDGSKWTGTINKLIVGFDYTITGHAYKCTDCPDNLSQIPGTLIFGNLRWQLDTARENDGLSSGYDWASDKLNWNEASDYC</sequence>
<evidence type="ECO:0000313" key="1">
    <source>
        <dbReference type="EMBL" id="SVE05466.1"/>
    </source>
</evidence>
<name>A0A383AC69_9ZZZZ</name>
<dbReference type="AlphaFoldDB" id="A0A383AC69"/>
<feature type="non-terminal residue" evidence="1">
    <location>
        <position position="164"/>
    </location>
</feature>
<dbReference type="EMBL" id="UINC01191029">
    <property type="protein sequence ID" value="SVE05466.1"/>
    <property type="molecule type" value="Genomic_DNA"/>
</dbReference>
<gene>
    <name evidence="1" type="ORF">METZ01_LOCUS458320</name>
</gene>
<organism evidence="1">
    <name type="scientific">marine metagenome</name>
    <dbReference type="NCBI Taxonomy" id="408172"/>
    <lineage>
        <taxon>unclassified sequences</taxon>
        <taxon>metagenomes</taxon>
        <taxon>ecological metagenomes</taxon>
    </lineage>
</organism>
<dbReference type="PROSITE" id="PS51257">
    <property type="entry name" value="PROKAR_LIPOPROTEIN"/>
    <property type="match status" value="1"/>
</dbReference>
<protein>
    <submittedName>
        <fullName evidence="1">Uncharacterized protein</fullName>
    </submittedName>
</protein>
<reference evidence="1" key="1">
    <citation type="submission" date="2018-05" db="EMBL/GenBank/DDBJ databases">
        <authorList>
            <person name="Lanie J.A."/>
            <person name="Ng W.-L."/>
            <person name="Kazmierczak K.M."/>
            <person name="Andrzejewski T.M."/>
            <person name="Davidsen T.M."/>
            <person name="Wayne K.J."/>
            <person name="Tettelin H."/>
            <person name="Glass J.I."/>
            <person name="Rusch D."/>
            <person name="Podicherti R."/>
            <person name="Tsui H.-C.T."/>
            <person name="Winkler M.E."/>
        </authorList>
    </citation>
    <scope>NUCLEOTIDE SEQUENCE</scope>
</reference>